<gene>
    <name evidence="1" type="ORF">B30_10025</name>
</gene>
<dbReference type="Proteomes" id="UP000006762">
    <property type="component" value="Unassembled WGS sequence"/>
</dbReference>
<comment type="caution">
    <text evidence="1">The sequence shown here is derived from an EMBL/GenBank/DDBJ whole genome shotgun (WGS) entry which is preliminary data.</text>
</comment>
<sequence length="354" mass="39433">MALLNLPFFNSDQTLAGDMDFHYTEPQNELEKMLGGFFCINAVGTIEHGDDVKFSKFLDDHEPPPHMVVYIDSAGGNLEAGIGIGRKIRQYGLWTDVGRYLLEPPDPSRPLVLRKRVSGRCMSAATMVYLGGRLRFLSEGSRFGVHRFSFKDPLPEHIGKSQELSAKIASFVSDMRVSPEFLELSSATDAKEIDLVSELRLKELRVVTGGQTDAIWTVQARGGIMYVRGERDSIYGRHKVMLGFIKDAGFFFSAVIEAQNRFEELTGFGVVEITLNGEDIKFDISDECERFTIGTDVHVFAKISNDQARIISESESIGVQVKFVREAPTFLGIGAMDTEGGVEQLSTFYHSFSK</sequence>
<evidence type="ECO:0000313" key="2">
    <source>
        <dbReference type="Proteomes" id="UP000006762"/>
    </source>
</evidence>
<dbReference type="Gene3D" id="3.90.226.10">
    <property type="entry name" value="2-enoyl-CoA Hydratase, Chain A, domain 1"/>
    <property type="match status" value="1"/>
</dbReference>
<dbReference type="PATRIC" id="fig|1208323.3.peg.2076"/>
<keyword evidence="2" id="KW-1185">Reference proteome</keyword>
<dbReference type="AlphaFoldDB" id="K2J8D5"/>
<evidence type="ECO:0000313" key="1">
    <source>
        <dbReference type="EMBL" id="EKE71092.1"/>
    </source>
</evidence>
<dbReference type="EMBL" id="AMRK01000005">
    <property type="protein sequence ID" value="EKE71092.1"/>
    <property type="molecule type" value="Genomic_DNA"/>
</dbReference>
<dbReference type="eggNOG" id="COG3904">
    <property type="taxonomic scope" value="Bacteria"/>
</dbReference>
<dbReference type="InterPro" id="IPR029045">
    <property type="entry name" value="ClpP/crotonase-like_dom_sf"/>
</dbReference>
<dbReference type="RefSeq" id="WP_009571942.1">
    <property type="nucleotide sequence ID" value="NZ_AMRK01000005.1"/>
</dbReference>
<organism evidence="1 2">
    <name type="scientific">Celeribacter baekdonensis B30</name>
    <dbReference type="NCBI Taxonomy" id="1208323"/>
    <lineage>
        <taxon>Bacteria</taxon>
        <taxon>Pseudomonadati</taxon>
        <taxon>Pseudomonadota</taxon>
        <taxon>Alphaproteobacteria</taxon>
        <taxon>Rhodobacterales</taxon>
        <taxon>Roseobacteraceae</taxon>
        <taxon>Celeribacter</taxon>
    </lineage>
</organism>
<dbReference type="SUPFAM" id="SSF52096">
    <property type="entry name" value="ClpP/crotonase"/>
    <property type="match status" value="1"/>
</dbReference>
<protein>
    <submittedName>
        <fullName evidence="1">Periplasmic protein-like protein</fullName>
    </submittedName>
</protein>
<accession>K2J8D5</accession>
<reference evidence="1 2" key="1">
    <citation type="submission" date="2012-09" db="EMBL/GenBank/DDBJ databases">
        <title>Celeribacter baekdonensis B30 Genome Sequencing.</title>
        <authorList>
            <person name="Wang W."/>
        </authorList>
    </citation>
    <scope>NUCLEOTIDE SEQUENCE [LARGE SCALE GENOMIC DNA]</scope>
    <source>
        <strain evidence="1 2">B30</strain>
    </source>
</reference>
<proteinExistence type="predicted"/>
<name>K2J8D5_9RHOB</name>